<evidence type="ECO:0000313" key="4">
    <source>
        <dbReference type="Proteomes" id="UP000471521"/>
    </source>
</evidence>
<gene>
    <name evidence="3" type="ORF">GRX66_04870</name>
</gene>
<reference evidence="3 4" key="1">
    <citation type="submission" date="2019-12" db="EMBL/GenBank/DDBJ databases">
        <title>Isolation and characterization of three novel carbon monoxide-oxidizing members of Halobacteria from salione crusts and soils.</title>
        <authorList>
            <person name="Myers M.R."/>
            <person name="King G.M."/>
        </authorList>
    </citation>
    <scope>NUCLEOTIDE SEQUENCE [LARGE SCALE GENOMIC DNA]</scope>
    <source>
        <strain evidence="3 4">PCN9</strain>
    </source>
</reference>
<name>A0A6B0SLY5_9EURY</name>
<accession>A0A6B0SLY5</accession>
<protein>
    <recommendedName>
        <fullName evidence="2">DUF6199 domain-containing protein</fullName>
    </recommendedName>
</protein>
<feature type="domain" description="DUF6199" evidence="2">
    <location>
        <begin position="9"/>
        <end position="73"/>
    </location>
</feature>
<keyword evidence="4" id="KW-1185">Reference proteome</keyword>
<feature type="transmembrane region" description="Helical" evidence="1">
    <location>
        <begin position="58"/>
        <end position="76"/>
    </location>
</feature>
<dbReference type="OrthoDB" id="324287at2157"/>
<evidence type="ECO:0000256" key="1">
    <source>
        <dbReference type="SAM" id="Phobius"/>
    </source>
</evidence>
<keyword evidence="1" id="KW-0472">Membrane</keyword>
<evidence type="ECO:0000313" key="3">
    <source>
        <dbReference type="EMBL" id="MXR19962.1"/>
    </source>
</evidence>
<dbReference type="Pfam" id="PF19701">
    <property type="entry name" value="DUF6199"/>
    <property type="match status" value="1"/>
</dbReference>
<dbReference type="Proteomes" id="UP000471521">
    <property type="component" value="Unassembled WGS sequence"/>
</dbReference>
<evidence type="ECO:0000259" key="2">
    <source>
        <dbReference type="Pfam" id="PF19701"/>
    </source>
</evidence>
<comment type="caution">
    <text evidence="3">The sequence shown here is derived from an EMBL/GenBank/DDBJ whole genome shotgun (WGS) entry which is preliminary data.</text>
</comment>
<dbReference type="AlphaFoldDB" id="A0A6B0SLY5"/>
<sequence>MVAPTGVALGLAIAAVGVLDLRHAHGVARFEERLDAIGSATDASTVEPAAWKVQLTKLLGGVTVAFGVIVLVLALLD</sequence>
<dbReference type="EMBL" id="WUUU01000022">
    <property type="protein sequence ID" value="MXR19962.1"/>
    <property type="molecule type" value="Genomic_DNA"/>
</dbReference>
<proteinExistence type="predicted"/>
<dbReference type="InterPro" id="IPR045679">
    <property type="entry name" value="DUF6199"/>
</dbReference>
<organism evidence="3 4">
    <name type="scientific">Halobacterium bonnevillei</name>
    <dbReference type="NCBI Taxonomy" id="2692200"/>
    <lineage>
        <taxon>Archaea</taxon>
        <taxon>Methanobacteriati</taxon>
        <taxon>Methanobacteriota</taxon>
        <taxon>Stenosarchaea group</taxon>
        <taxon>Halobacteria</taxon>
        <taxon>Halobacteriales</taxon>
        <taxon>Halobacteriaceae</taxon>
        <taxon>Halobacterium</taxon>
    </lineage>
</organism>
<dbReference type="RefSeq" id="WP_159525527.1">
    <property type="nucleotide sequence ID" value="NZ_WUUU01000022.1"/>
</dbReference>
<keyword evidence="1" id="KW-1133">Transmembrane helix</keyword>
<keyword evidence="1" id="KW-0812">Transmembrane</keyword>